<dbReference type="OrthoDB" id="3176171at2759"/>
<evidence type="ECO:0000313" key="6">
    <source>
        <dbReference type="EMBL" id="TRM62493.1"/>
    </source>
</evidence>
<dbReference type="Pfam" id="PF00225">
    <property type="entry name" value="Kinesin"/>
    <property type="match status" value="1"/>
</dbReference>
<keyword evidence="3" id="KW-0505">Motor protein</keyword>
<keyword evidence="1" id="KW-0493">Microtubule</keyword>
<dbReference type="GO" id="GO:0008017">
    <property type="term" value="F:microtubule binding"/>
    <property type="evidence" value="ECO:0007669"/>
    <property type="project" value="InterPro"/>
</dbReference>
<dbReference type="GO" id="GO:0005874">
    <property type="term" value="C:microtubule"/>
    <property type="evidence" value="ECO:0007669"/>
    <property type="project" value="UniProtKB-KW"/>
</dbReference>
<evidence type="ECO:0000256" key="3">
    <source>
        <dbReference type="ARBA" id="ARBA00023175"/>
    </source>
</evidence>
<keyword evidence="2" id="KW-0175">Coiled coil</keyword>
<gene>
    <name evidence="6" type="ORF">BD626DRAFT_49810</name>
</gene>
<dbReference type="PANTHER" id="PTHR47968">
    <property type="entry name" value="CENTROMERE PROTEIN E"/>
    <property type="match status" value="1"/>
</dbReference>
<feature type="domain" description="Kinesin motor" evidence="5">
    <location>
        <begin position="7"/>
        <end position="102"/>
    </location>
</feature>
<evidence type="ECO:0000259" key="5">
    <source>
        <dbReference type="PROSITE" id="PS50067"/>
    </source>
</evidence>
<evidence type="ECO:0000256" key="4">
    <source>
        <dbReference type="PROSITE-ProRule" id="PRU00283"/>
    </source>
</evidence>
<name>A0A550CCF6_9AGAR</name>
<dbReference type="STRING" id="97359.A0A550CCF6"/>
<reference evidence="6 7" key="1">
    <citation type="journal article" date="2019" name="New Phytol.">
        <title>Comparative genomics reveals unique wood-decay strategies and fruiting body development in the Schizophyllaceae.</title>
        <authorList>
            <person name="Almasi E."/>
            <person name="Sahu N."/>
            <person name="Krizsan K."/>
            <person name="Balint B."/>
            <person name="Kovacs G.M."/>
            <person name="Kiss B."/>
            <person name="Cseklye J."/>
            <person name="Drula E."/>
            <person name="Henrissat B."/>
            <person name="Nagy I."/>
            <person name="Chovatia M."/>
            <person name="Adam C."/>
            <person name="LaButti K."/>
            <person name="Lipzen A."/>
            <person name="Riley R."/>
            <person name="Grigoriev I.V."/>
            <person name="Nagy L.G."/>
        </authorList>
    </citation>
    <scope>NUCLEOTIDE SEQUENCE [LARGE SCALE GENOMIC DNA]</scope>
    <source>
        <strain evidence="6 7">NL-1724</strain>
    </source>
</reference>
<dbReference type="AlphaFoldDB" id="A0A550CCF6"/>
<dbReference type="InterPro" id="IPR027417">
    <property type="entry name" value="P-loop_NTPase"/>
</dbReference>
<comment type="similarity">
    <text evidence="4">Belongs to the TRAFAC class myosin-kinesin ATPase superfamily. Kinesin family.</text>
</comment>
<evidence type="ECO:0000313" key="7">
    <source>
        <dbReference type="Proteomes" id="UP000320762"/>
    </source>
</evidence>
<evidence type="ECO:0000256" key="1">
    <source>
        <dbReference type="ARBA" id="ARBA00022701"/>
    </source>
</evidence>
<dbReference type="Proteomes" id="UP000320762">
    <property type="component" value="Unassembled WGS sequence"/>
</dbReference>
<comment type="caution">
    <text evidence="6">The sequence shown here is derived from an EMBL/GenBank/DDBJ whole genome shotgun (WGS) entry which is preliminary data.</text>
</comment>
<dbReference type="InterPro" id="IPR001752">
    <property type="entry name" value="Kinesin_motor_dom"/>
</dbReference>
<dbReference type="PROSITE" id="PS50067">
    <property type="entry name" value="KINESIN_MOTOR_2"/>
    <property type="match status" value="1"/>
</dbReference>
<organism evidence="6 7">
    <name type="scientific">Schizophyllum amplum</name>
    <dbReference type="NCBI Taxonomy" id="97359"/>
    <lineage>
        <taxon>Eukaryota</taxon>
        <taxon>Fungi</taxon>
        <taxon>Dikarya</taxon>
        <taxon>Basidiomycota</taxon>
        <taxon>Agaricomycotina</taxon>
        <taxon>Agaricomycetes</taxon>
        <taxon>Agaricomycetidae</taxon>
        <taxon>Agaricales</taxon>
        <taxon>Schizophyllaceae</taxon>
        <taxon>Schizophyllum</taxon>
    </lineage>
</organism>
<dbReference type="SUPFAM" id="SSF52540">
    <property type="entry name" value="P-loop containing nucleoside triphosphate hydrolases"/>
    <property type="match status" value="1"/>
</dbReference>
<dbReference type="EMBL" id="VDMD01000012">
    <property type="protein sequence ID" value="TRM62493.1"/>
    <property type="molecule type" value="Genomic_DNA"/>
</dbReference>
<dbReference type="PANTHER" id="PTHR47968:SF36">
    <property type="entry name" value="KINESIN HEAVY CHAIN ISOFORM X1"/>
    <property type="match status" value="1"/>
</dbReference>
<evidence type="ECO:0000256" key="2">
    <source>
        <dbReference type="ARBA" id="ARBA00023054"/>
    </source>
</evidence>
<dbReference type="GO" id="GO:0003777">
    <property type="term" value="F:microtubule motor activity"/>
    <property type="evidence" value="ECO:0007669"/>
    <property type="project" value="InterPro"/>
</dbReference>
<keyword evidence="7" id="KW-1185">Reference proteome</keyword>
<dbReference type="Gene3D" id="3.40.850.10">
    <property type="entry name" value="Kinesin motor domain"/>
    <property type="match status" value="1"/>
</dbReference>
<dbReference type="InterPro" id="IPR027640">
    <property type="entry name" value="Kinesin-like_fam"/>
</dbReference>
<dbReference type="GO" id="GO:0005524">
    <property type="term" value="F:ATP binding"/>
    <property type="evidence" value="ECO:0007669"/>
    <property type="project" value="InterPro"/>
</dbReference>
<sequence length="102" mass="11279">MANQGNNIKVVCRFRPPNSIEKREGGDICVNFSDDLTTVKVSGAAQTGPEANGFTFDRVFPMATQQKEVFDYGVKDIVADVLDGTTAPFLRTVRQEAERHSR</sequence>
<dbReference type="InterPro" id="IPR036961">
    <property type="entry name" value="Kinesin_motor_dom_sf"/>
</dbReference>
<proteinExistence type="inferred from homology"/>
<comment type="caution">
    <text evidence="4">Lacks conserved residue(s) required for the propagation of feature annotation.</text>
</comment>
<accession>A0A550CCF6</accession>
<protein>
    <recommendedName>
        <fullName evidence="5">Kinesin motor domain-containing protein</fullName>
    </recommendedName>
</protein>
<dbReference type="GO" id="GO:0007018">
    <property type="term" value="P:microtubule-based movement"/>
    <property type="evidence" value="ECO:0007669"/>
    <property type="project" value="InterPro"/>
</dbReference>